<reference evidence="2 3" key="1">
    <citation type="submission" date="2018-01" db="EMBL/GenBank/DDBJ databases">
        <title>Halomonas endophytica sp. nov., isolated from storage liquid in the stems of Populus euphratica.</title>
        <authorList>
            <person name="Chen C."/>
        </authorList>
    </citation>
    <scope>NUCLEOTIDE SEQUENCE [LARGE SCALE GENOMIC DNA]</scope>
    <source>
        <strain evidence="2 3">DSM 26881</strain>
    </source>
</reference>
<dbReference type="Proteomes" id="UP000235346">
    <property type="component" value="Unassembled WGS sequence"/>
</dbReference>
<dbReference type="Pfam" id="PF12358">
    <property type="entry name" value="DUF3644"/>
    <property type="match status" value="1"/>
</dbReference>
<dbReference type="EMBL" id="PNRE01000051">
    <property type="protein sequence ID" value="PMR69225.1"/>
    <property type="molecule type" value="Genomic_DNA"/>
</dbReference>
<dbReference type="OrthoDB" id="1551227at2"/>
<name>A0A2N7TM06_9GAMM</name>
<keyword evidence="3" id="KW-1185">Reference proteome</keyword>
<organism evidence="2 3">
    <name type="scientific">Halomonas heilongjiangensis</name>
    <dbReference type="NCBI Taxonomy" id="1387883"/>
    <lineage>
        <taxon>Bacteria</taxon>
        <taxon>Pseudomonadati</taxon>
        <taxon>Pseudomonadota</taxon>
        <taxon>Gammaproteobacteria</taxon>
        <taxon>Oceanospirillales</taxon>
        <taxon>Halomonadaceae</taxon>
        <taxon>Halomonas</taxon>
    </lineage>
</organism>
<proteinExistence type="predicted"/>
<accession>A0A2N7TM06</accession>
<sequence>MPGRNRTIGSVKAELITKSRAAALSAVKIFNDPLIKFKSETYIVLMIIAWTYLMHAYYRSQGIEYRYHRKGLKRKTFDKTKKGAYKHWELERCLNCEQSPIDKDTANNLHFLIGLRHEIEHQMTRSLDSYLSGRYQACALNFNDYIKKLFGEKHGLDEHLTYSLQFVQIAQEQIQGGAPQAQIPGNIRAYIAEFDGILDHDDYNSSKYSYRLLFKKKMVNRPGQADSVIEFIKPDSELAKAIDKEYWVKKEVERPKYRPSEVAQLVREAGFPKFRVQPEHVNFWKSEDAKNPGKGYGVEVSGTWFWYESWVERCIKLCEAGGDRYR</sequence>
<evidence type="ECO:0000313" key="3">
    <source>
        <dbReference type="Proteomes" id="UP000235346"/>
    </source>
</evidence>
<protein>
    <submittedName>
        <fullName evidence="2">DUF3644 domain-containing protein</fullName>
    </submittedName>
</protein>
<gene>
    <name evidence="2" type="ORF">C1H66_11635</name>
</gene>
<feature type="domain" description="DUF3644" evidence="1">
    <location>
        <begin position="14"/>
        <end position="195"/>
    </location>
</feature>
<evidence type="ECO:0000313" key="2">
    <source>
        <dbReference type="EMBL" id="PMR69225.1"/>
    </source>
</evidence>
<dbReference type="InterPro" id="IPR022104">
    <property type="entry name" value="DUF3644"/>
</dbReference>
<evidence type="ECO:0000259" key="1">
    <source>
        <dbReference type="Pfam" id="PF12358"/>
    </source>
</evidence>
<dbReference type="RefSeq" id="WP_102628050.1">
    <property type="nucleotide sequence ID" value="NZ_PDOH01000054.1"/>
</dbReference>
<comment type="caution">
    <text evidence="2">The sequence shown here is derived from an EMBL/GenBank/DDBJ whole genome shotgun (WGS) entry which is preliminary data.</text>
</comment>
<dbReference type="AlphaFoldDB" id="A0A2N7TM06"/>